<organism evidence="9 10">
    <name type="scientific">Brucella pituitosa</name>
    <dbReference type="NCBI Taxonomy" id="571256"/>
    <lineage>
        <taxon>Bacteria</taxon>
        <taxon>Pseudomonadati</taxon>
        <taxon>Pseudomonadota</taxon>
        <taxon>Alphaproteobacteria</taxon>
        <taxon>Hyphomicrobiales</taxon>
        <taxon>Brucellaceae</taxon>
        <taxon>Brucella/Ochrobactrum group</taxon>
        <taxon>Brucella</taxon>
    </lineage>
</organism>
<dbReference type="InterPro" id="IPR050189">
    <property type="entry name" value="MFS_Efflux_Transporters"/>
</dbReference>
<protein>
    <submittedName>
        <fullName evidence="9">MFS transporter</fullName>
    </submittedName>
</protein>
<reference evidence="9 10" key="1">
    <citation type="submission" date="2020-10" db="EMBL/GenBank/DDBJ databases">
        <title>Genomic characterization of underground lake bacteria from Wind Cave National Park: Insight into the archetypical LuxI/LuxR and identification of LuxR solos.</title>
        <authorList>
            <person name="Wengert P.C."/>
            <person name="Savka M.A."/>
        </authorList>
    </citation>
    <scope>NUCLEOTIDE SEQUENCE [LARGE SCALE GENOMIC DNA]</scope>
    <source>
        <strain evidence="9 10">SD316</strain>
    </source>
</reference>
<keyword evidence="2" id="KW-1003">Cell membrane</keyword>
<feature type="transmembrane region" description="Helical" evidence="7">
    <location>
        <begin position="226"/>
        <end position="247"/>
    </location>
</feature>
<evidence type="ECO:0000259" key="8">
    <source>
        <dbReference type="PROSITE" id="PS50850"/>
    </source>
</evidence>
<evidence type="ECO:0000313" key="9">
    <source>
        <dbReference type="EMBL" id="MBO1039979.1"/>
    </source>
</evidence>
<evidence type="ECO:0000256" key="4">
    <source>
        <dbReference type="ARBA" id="ARBA00022989"/>
    </source>
</evidence>
<evidence type="ECO:0000256" key="2">
    <source>
        <dbReference type="ARBA" id="ARBA00022475"/>
    </source>
</evidence>
<evidence type="ECO:0000256" key="1">
    <source>
        <dbReference type="ARBA" id="ARBA00004651"/>
    </source>
</evidence>
<comment type="subcellular location">
    <subcellularLocation>
        <location evidence="1">Cell membrane</location>
        <topology evidence="1">Multi-pass membrane protein</topology>
    </subcellularLocation>
</comment>
<name>A0ABS3JZA2_9HYPH</name>
<keyword evidence="3 7" id="KW-0812">Transmembrane</keyword>
<feature type="region of interest" description="Disordered" evidence="6">
    <location>
        <begin position="1"/>
        <end position="20"/>
    </location>
</feature>
<dbReference type="SUPFAM" id="SSF103473">
    <property type="entry name" value="MFS general substrate transporter"/>
    <property type="match status" value="1"/>
</dbReference>
<feature type="transmembrane region" description="Helical" evidence="7">
    <location>
        <begin position="290"/>
        <end position="309"/>
    </location>
</feature>
<feature type="domain" description="Major facilitator superfamily (MFS) profile" evidence="8">
    <location>
        <begin position="29"/>
        <end position="402"/>
    </location>
</feature>
<gene>
    <name evidence="9" type="ORF">IPV26_09940</name>
</gene>
<feature type="transmembrane region" description="Helical" evidence="7">
    <location>
        <begin position="315"/>
        <end position="337"/>
    </location>
</feature>
<feature type="transmembrane region" description="Helical" evidence="7">
    <location>
        <begin position="377"/>
        <end position="398"/>
    </location>
</feature>
<evidence type="ECO:0000313" key="10">
    <source>
        <dbReference type="Proteomes" id="UP000718278"/>
    </source>
</evidence>
<keyword evidence="10" id="KW-1185">Reference proteome</keyword>
<feature type="transmembrane region" description="Helical" evidence="7">
    <location>
        <begin position="349"/>
        <end position="371"/>
    </location>
</feature>
<dbReference type="RefSeq" id="WP_207488558.1">
    <property type="nucleotide sequence ID" value="NZ_JADIJS010000002.1"/>
</dbReference>
<feature type="transmembrane region" description="Helical" evidence="7">
    <location>
        <begin position="68"/>
        <end position="87"/>
    </location>
</feature>
<dbReference type="Gene3D" id="1.20.1250.20">
    <property type="entry name" value="MFS general substrate transporter like domains"/>
    <property type="match status" value="1"/>
</dbReference>
<evidence type="ECO:0000256" key="5">
    <source>
        <dbReference type="ARBA" id="ARBA00023136"/>
    </source>
</evidence>
<dbReference type="EMBL" id="JADIJS010000002">
    <property type="protein sequence ID" value="MBO1039979.1"/>
    <property type="molecule type" value="Genomic_DNA"/>
</dbReference>
<dbReference type="InterPro" id="IPR036259">
    <property type="entry name" value="MFS_trans_sf"/>
</dbReference>
<evidence type="ECO:0000256" key="7">
    <source>
        <dbReference type="SAM" id="Phobius"/>
    </source>
</evidence>
<dbReference type="PANTHER" id="PTHR43124:SF5">
    <property type="entry name" value="PURINE RIBONUCLEOSIDE EFFLUX PUMP NEPI"/>
    <property type="match status" value="1"/>
</dbReference>
<dbReference type="InterPro" id="IPR020846">
    <property type="entry name" value="MFS_dom"/>
</dbReference>
<sequence>MIDASCDDDAPSKTTSPLSVGHHRSAWGAVASLSVGVFAMVTAEFLPASLLTPMAKDLHVTDGTAGQAVTATALVAAIAAPVVVLGTARLDRRVVILGLSLLLVLSNLLAGVAWNIWVLIGARVGVGIALGGVWALAAALALRLVPKNMLPRATAIIFGGISAATVCAPALGAYLGDLWGWRITFTAVAGLAFTALLMQFITLPILPPEVSRGASSFSLILRRRNIQIGFLTVLLAFSGHFAGYTYIRPFLEQVPRLDVQMISLVLFAFGCGGLIGNFAGGFVAERSVRLSVGTASILLAASTIALLFLGTSPKVALIAAIVWGFAFGALPVGTQAWTTQSAADHAESAGALLVTTTQGAIALGAVIGGLLVDSLGVLGVITYSGLAVLAGGLTMLILGRREAD</sequence>
<dbReference type="PANTHER" id="PTHR43124">
    <property type="entry name" value="PURINE EFFLUX PUMP PBUE"/>
    <property type="match status" value="1"/>
</dbReference>
<comment type="caution">
    <text evidence="9">The sequence shown here is derived from an EMBL/GenBank/DDBJ whole genome shotgun (WGS) entry which is preliminary data.</text>
</comment>
<feature type="transmembrane region" description="Helical" evidence="7">
    <location>
        <begin position="94"/>
        <end position="114"/>
    </location>
</feature>
<dbReference type="PROSITE" id="PS50850">
    <property type="entry name" value="MFS"/>
    <property type="match status" value="1"/>
</dbReference>
<dbReference type="CDD" id="cd17324">
    <property type="entry name" value="MFS_NepI_like"/>
    <property type="match status" value="1"/>
</dbReference>
<dbReference type="Pfam" id="PF07690">
    <property type="entry name" value="MFS_1"/>
    <property type="match status" value="1"/>
</dbReference>
<feature type="transmembrane region" description="Helical" evidence="7">
    <location>
        <begin position="120"/>
        <end position="142"/>
    </location>
</feature>
<feature type="transmembrane region" description="Helical" evidence="7">
    <location>
        <begin position="259"/>
        <end position="283"/>
    </location>
</feature>
<accession>A0ABS3JZA2</accession>
<proteinExistence type="predicted"/>
<dbReference type="Proteomes" id="UP000718278">
    <property type="component" value="Unassembled WGS sequence"/>
</dbReference>
<keyword evidence="5 7" id="KW-0472">Membrane</keyword>
<feature type="transmembrane region" description="Helical" evidence="7">
    <location>
        <begin position="154"/>
        <end position="175"/>
    </location>
</feature>
<feature type="transmembrane region" description="Helical" evidence="7">
    <location>
        <begin position="26"/>
        <end position="48"/>
    </location>
</feature>
<evidence type="ECO:0000256" key="3">
    <source>
        <dbReference type="ARBA" id="ARBA00022692"/>
    </source>
</evidence>
<keyword evidence="4 7" id="KW-1133">Transmembrane helix</keyword>
<dbReference type="InterPro" id="IPR011701">
    <property type="entry name" value="MFS"/>
</dbReference>
<feature type="transmembrane region" description="Helical" evidence="7">
    <location>
        <begin position="181"/>
        <end position="206"/>
    </location>
</feature>
<evidence type="ECO:0000256" key="6">
    <source>
        <dbReference type="SAM" id="MobiDB-lite"/>
    </source>
</evidence>